<dbReference type="Proteomes" id="UP001218218">
    <property type="component" value="Unassembled WGS sequence"/>
</dbReference>
<accession>A0AAD7AAI5</accession>
<keyword evidence="2" id="KW-1185">Reference proteome</keyword>
<organism evidence="1 2">
    <name type="scientific">Mycena albidolilacea</name>
    <dbReference type="NCBI Taxonomy" id="1033008"/>
    <lineage>
        <taxon>Eukaryota</taxon>
        <taxon>Fungi</taxon>
        <taxon>Dikarya</taxon>
        <taxon>Basidiomycota</taxon>
        <taxon>Agaricomycotina</taxon>
        <taxon>Agaricomycetes</taxon>
        <taxon>Agaricomycetidae</taxon>
        <taxon>Agaricales</taxon>
        <taxon>Marasmiineae</taxon>
        <taxon>Mycenaceae</taxon>
        <taxon>Mycena</taxon>
    </lineage>
</organism>
<name>A0AAD7AAI5_9AGAR</name>
<protein>
    <submittedName>
        <fullName evidence="1">Uncharacterized protein</fullName>
    </submittedName>
</protein>
<gene>
    <name evidence="1" type="ORF">DFH08DRAFT_692928</name>
</gene>
<dbReference type="AlphaFoldDB" id="A0AAD7AAI5"/>
<dbReference type="EMBL" id="JARIHO010000011">
    <property type="protein sequence ID" value="KAJ7353480.1"/>
    <property type="molecule type" value="Genomic_DNA"/>
</dbReference>
<proteinExistence type="predicted"/>
<reference evidence="1" key="1">
    <citation type="submission" date="2023-03" db="EMBL/GenBank/DDBJ databases">
        <title>Massive genome expansion in bonnet fungi (Mycena s.s.) driven by repeated elements and novel gene families across ecological guilds.</title>
        <authorList>
            <consortium name="Lawrence Berkeley National Laboratory"/>
            <person name="Harder C.B."/>
            <person name="Miyauchi S."/>
            <person name="Viragh M."/>
            <person name="Kuo A."/>
            <person name="Thoen E."/>
            <person name="Andreopoulos B."/>
            <person name="Lu D."/>
            <person name="Skrede I."/>
            <person name="Drula E."/>
            <person name="Henrissat B."/>
            <person name="Morin E."/>
            <person name="Kohler A."/>
            <person name="Barry K."/>
            <person name="LaButti K."/>
            <person name="Morin E."/>
            <person name="Salamov A."/>
            <person name="Lipzen A."/>
            <person name="Mereny Z."/>
            <person name="Hegedus B."/>
            <person name="Baldrian P."/>
            <person name="Stursova M."/>
            <person name="Weitz H."/>
            <person name="Taylor A."/>
            <person name="Grigoriev I.V."/>
            <person name="Nagy L.G."/>
            <person name="Martin F."/>
            <person name="Kauserud H."/>
        </authorList>
    </citation>
    <scope>NUCLEOTIDE SEQUENCE</scope>
    <source>
        <strain evidence="1">CBHHK002</strain>
    </source>
</reference>
<evidence type="ECO:0000313" key="1">
    <source>
        <dbReference type="EMBL" id="KAJ7353480.1"/>
    </source>
</evidence>
<sequence length="87" mass="10065">MDKTPEQIITEFELKKSKRKAQKMAKARAEMMLRVDDGQLSHMRSKDPMEIWTNLRDVHRACGFATSLVLRRKFLSAKKTGTQTIQA</sequence>
<dbReference type="Pfam" id="PF14223">
    <property type="entry name" value="Retrotran_gag_2"/>
    <property type="match status" value="1"/>
</dbReference>
<comment type="caution">
    <text evidence="1">The sequence shown here is derived from an EMBL/GenBank/DDBJ whole genome shotgun (WGS) entry which is preliminary data.</text>
</comment>
<evidence type="ECO:0000313" key="2">
    <source>
        <dbReference type="Proteomes" id="UP001218218"/>
    </source>
</evidence>